<evidence type="ECO:0000256" key="9">
    <source>
        <dbReference type="ARBA" id="ARBA00022833"/>
    </source>
</evidence>
<dbReference type="Proteomes" id="UP000194218">
    <property type="component" value="Chromosome"/>
</dbReference>
<dbReference type="AlphaFoldDB" id="A0A1W7D4W9"/>
<dbReference type="NCBIfam" id="TIGR03178">
    <property type="entry name" value="allantoinase"/>
    <property type="match status" value="1"/>
</dbReference>
<dbReference type="GO" id="GO:0005737">
    <property type="term" value="C:cytoplasm"/>
    <property type="evidence" value="ECO:0007669"/>
    <property type="project" value="TreeGrafter"/>
</dbReference>
<dbReference type="FunFam" id="3.20.20.140:FF:000032">
    <property type="entry name" value="Allantoinase Dal1"/>
    <property type="match status" value="1"/>
</dbReference>
<evidence type="ECO:0000256" key="7">
    <source>
        <dbReference type="ARBA" id="ARBA00022723"/>
    </source>
</evidence>
<feature type="domain" description="Amidohydrolase-related" evidence="11">
    <location>
        <begin position="134"/>
        <end position="506"/>
    </location>
</feature>
<evidence type="ECO:0000256" key="3">
    <source>
        <dbReference type="ARBA" id="ARBA00010368"/>
    </source>
</evidence>
<evidence type="ECO:0000256" key="4">
    <source>
        <dbReference type="ARBA" id="ARBA00011881"/>
    </source>
</evidence>
<evidence type="ECO:0000256" key="8">
    <source>
        <dbReference type="ARBA" id="ARBA00022801"/>
    </source>
</evidence>
<comment type="cofactor">
    <cofactor evidence="1">
        <name>Zn(2+)</name>
        <dbReference type="ChEBI" id="CHEBI:29105"/>
    </cofactor>
</comment>
<keyword evidence="6" id="KW-0659">Purine metabolism</keyword>
<evidence type="ECO:0000313" key="12">
    <source>
        <dbReference type="EMBL" id="ARQ72128.1"/>
    </source>
</evidence>
<dbReference type="PANTHER" id="PTHR43668:SF2">
    <property type="entry name" value="ALLANTOINASE"/>
    <property type="match status" value="1"/>
</dbReference>
<dbReference type="InterPro" id="IPR050138">
    <property type="entry name" value="DHOase/Allantoinase_Hydrolase"/>
</dbReference>
<feature type="compositionally biased region" description="Basic and acidic residues" evidence="10">
    <location>
        <begin position="51"/>
        <end position="78"/>
    </location>
</feature>
<keyword evidence="8" id="KW-0378">Hydrolase</keyword>
<organism evidence="12 13">
    <name type="scientific">Streptomyces marincola</name>
    <dbReference type="NCBI Taxonomy" id="2878388"/>
    <lineage>
        <taxon>Bacteria</taxon>
        <taxon>Bacillati</taxon>
        <taxon>Actinomycetota</taxon>
        <taxon>Actinomycetes</taxon>
        <taxon>Kitasatosporales</taxon>
        <taxon>Streptomycetaceae</taxon>
        <taxon>Streptomyces</taxon>
    </lineage>
</organism>
<keyword evidence="13" id="KW-1185">Reference proteome</keyword>
<keyword evidence="9" id="KW-0862">Zinc</keyword>
<comment type="subunit">
    <text evidence="4">Homotetramer.</text>
</comment>
<proteinExistence type="inferred from homology"/>
<evidence type="ECO:0000256" key="5">
    <source>
        <dbReference type="ARBA" id="ARBA00012863"/>
    </source>
</evidence>
<dbReference type="EC" id="3.5.2.5" evidence="5"/>
<reference evidence="12 13" key="1">
    <citation type="submission" date="2017-05" db="EMBL/GenBank/DDBJ databases">
        <title>Complete genome sequence of Streptomyces sp. SCSIO 03032 revealed the diverse biosynthetic pathways for its bioactive secondary metabolites.</title>
        <authorList>
            <person name="Ma L."/>
            <person name="Zhu Y."/>
            <person name="Zhang W."/>
            <person name="Zhang G."/>
            <person name="Tian X."/>
            <person name="Zhang S."/>
            <person name="Zhang C."/>
        </authorList>
    </citation>
    <scope>NUCLEOTIDE SEQUENCE [LARGE SCALE GENOMIC DNA]</scope>
    <source>
        <strain evidence="12 13">SCSIO 03032</strain>
    </source>
</reference>
<dbReference type="InterPro" id="IPR032466">
    <property type="entry name" value="Metal_Hydrolase"/>
</dbReference>
<evidence type="ECO:0000256" key="1">
    <source>
        <dbReference type="ARBA" id="ARBA00001947"/>
    </source>
</evidence>
<comment type="similarity">
    <text evidence="3">Belongs to the metallo-dependent hydrolases superfamily. Allantoinase family.</text>
</comment>
<comment type="pathway">
    <text evidence="2">Nitrogen metabolism; (S)-allantoin degradation; allantoate from (S)-allantoin: step 1/1.</text>
</comment>
<dbReference type="Gene3D" id="3.20.20.140">
    <property type="entry name" value="Metal-dependent hydrolases"/>
    <property type="match status" value="1"/>
</dbReference>
<dbReference type="PANTHER" id="PTHR43668">
    <property type="entry name" value="ALLANTOINASE"/>
    <property type="match status" value="1"/>
</dbReference>
<dbReference type="OrthoDB" id="9803027at2"/>
<dbReference type="GO" id="GO:0006145">
    <property type="term" value="P:purine nucleobase catabolic process"/>
    <property type="evidence" value="ECO:0007669"/>
    <property type="project" value="TreeGrafter"/>
</dbReference>
<keyword evidence="7" id="KW-0479">Metal-binding</keyword>
<feature type="compositionally biased region" description="Basic and acidic residues" evidence="10">
    <location>
        <begin position="561"/>
        <end position="570"/>
    </location>
</feature>
<evidence type="ECO:0000256" key="10">
    <source>
        <dbReference type="SAM" id="MobiDB-lite"/>
    </source>
</evidence>
<evidence type="ECO:0000259" key="11">
    <source>
        <dbReference type="Pfam" id="PF01979"/>
    </source>
</evidence>
<accession>A0A1W7D4W9</accession>
<feature type="compositionally biased region" description="Gly residues" evidence="10">
    <location>
        <begin position="543"/>
        <end position="554"/>
    </location>
</feature>
<feature type="region of interest" description="Disordered" evidence="10">
    <location>
        <begin position="1"/>
        <end position="79"/>
    </location>
</feature>
<evidence type="ECO:0000313" key="13">
    <source>
        <dbReference type="Proteomes" id="UP000194218"/>
    </source>
</evidence>
<evidence type="ECO:0000256" key="6">
    <source>
        <dbReference type="ARBA" id="ARBA00022631"/>
    </source>
</evidence>
<dbReference type="KEGG" id="smao:CAG99_03170"/>
<dbReference type="InterPro" id="IPR006680">
    <property type="entry name" value="Amidohydro-rel"/>
</dbReference>
<dbReference type="InterPro" id="IPR011059">
    <property type="entry name" value="Metal-dep_hydrolase_composite"/>
</dbReference>
<sequence>MCSSRAKARSKDWTPPPLAAVLRTSDGGTSRSFRAVKRQPTGPPLDVPRPSPEDRTRPFQRNVEGRGVRGEAPGRRDGPLTATTLVLRSTRVITPQGQRPADIAVSGERIAAVLPHGSPPPAGARLVDYGDAALLPGLVDTHVHVNDPGRTEWEGFATATRAAAAGGVTTLVDMPLNSIPPTTTAAHLAVKRAVARDAVHTDVGFWGGAVPGNTADLRGLHEAGVFGFKCFLSPSGVEEFPELTPGGLEAAMTEIARLGALLIVHAEDPGRLAEATPPAGSDRYADFLASRPDAAETEAIALLLALARRIGTRVHILHLSSAAALPLIAGARAEGVRVTAETCPHFLTLTAEEVPDGATEFKCCPPIREAANQDLLWRALAAGTLDAVVSDHSPCTADLKVPDFQAAWGGISSLQLGLPVLWTAARARGHDLADVARWTAAGPARLAGLPDKGAIAPGRDADIAVLDPEAEFTVDPAALHHRNPVTAYAGRTLRGVVRATWLRGRRIAEHGNVIERAGGRLIVRHGTATDVPQARTADRDEAGGAGGGAGGAGGAPAAPAARRDSGGGTP</sequence>
<dbReference type="GO" id="GO:0008270">
    <property type="term" value="F:zinc ion binding"/>
    <property type="evidence" value="ECO:0007669"/>
    <property type="project" value="InterPro"/>
</dbReference>
<dbReference type="SUPFAM" id="SSF51338">
    <property type="entry name" value="Composite domain of metallo-dependent hydrolases"/>
    <property type="match status" value="1"/>
</dbReference>
<dbReference type="GO" id="GO:0004038">
    <property type="term" value="F:allantoinase activity"/>
    <property type="evidence" value="ECO:0007669"/>
    <property type="project" value="UniProtKB-EC"/>
</dbReference>
<dbReference type="InterPro" id="IPR017593">
    <property type="entry name" value="Allantoinase"/>
</dbReference>
<feature type="region of interest" description="Disordered" evidence="10">
    <location>
        <begin position="525"/>
        <end position="570"/>
    </location>
</feature>
<feature type="compositionally biased region" description="Pro residues" evidence="10">
    <location>
        <begin position="41"/>
        <end position="50"/>
    </location>
</feature>
<dbReference type="GO" id="GO:0050897">
    <property type="term" value="F:cobalt ion binding"/>
    <property type="evidence" value="ECO:0007669"/>
    <property type="project" value="InterPro"/>
</dbReference>
<name>A0A1W7D4W9_9ACTN</name>
<gene>
    <name evidence="12" type="ORF">CAG99_03170</name>
</gene>
<dbReference type="GO" id="GO:0000256">
    <property type="term" value="P:allantoin catabolic process"/>
    <property type="evidence" value="ECO:0007669"/>
    <property type="project" value="InterPro"/>
</dbReference>
<dbReference type="SUPFAM" id="SSF51556">
    <property type="entry name" value="Metallo-dependent hydrolases"/>
    <property type="match status" value="1"/>
</dbReference>
<protein>
    <recommendedName>
        <fullName evidence="5">allantoinase</fullName>
        <ecNumber evidence="5">3.5.2.5</ecNumber>
    </recommendedName>
</protein>
<evidence type="ECO:0000256" key="2">
    <source>
        <dbReference type="ARBA" id="ARBA00004968"/>
    </source>
</evidence>
<dbReference type="Pfam" id="PF01979">
    <property type="entry name" value="Amidohydro_1"/>
    <property type="match status" value="1"/>
</dbReference>
<dbReference type="EMBL" id="CP021121">
    <property type="protein sequence ID" value="ARQ72128.1"/>
    <property type="molecule type" value="Genomic_DNA"/>
</dbReference>